<evidence type="ECO:0000256" key="1">
    <source>
        <dbReference type="ARBA" id="ARBA00022448"/>
    </source>
</evidence>
<dbReference type="SUPFAM" id="SSF52540">
    <property type="entry name" value="P-loop containing nucleoside triphosphate hydrolases"/>
    <property type="match status" value="1"/>
</dbReference>
<sequence length="211" mass="24028">MSIIIKNLRKAYGDQIIFDDFSLILEKNKITGILGPSGSGKTTLLNLCSGLDQPDGGTIEGINLSSISYIFQEPRLLPWRTIRENLRFVFKDQAVKRNGAHDQEIDAMLKLVGLETVGDYYPQELSGGMRQRVAIARAFLYPSELLLMDEPFSSLDLALKNKLMGDFLNIWEKDKRTVIFVSHNQDEINRLSHEILTFSDKPVRILRRETI</sequence>
<name>A0ABR6WXQ6_9FIRM</name>
<evidence type="ECO:0000256" key="2">
    <source>
        <dbReference type="ARBA" id="ARBA00022741"/>
    </source>
</evidence>
<dbReference type="InterPro" id="IPR003593">
    <property type="entry name" value="AAA+_ATPase"/>
</dbReference>
<keyword evidence="3 5" id="KW-0067">ATP-binding</keyword>
<reference evidence="5 6" key="1">
    <citation type="journal article" date="2020" name="mSystems">
        <title>Defining Genomic and Predicted Metabolic Features of the Acetobacterium Genus.</title>
        <authorList>
            <person name="Ross D.E."/>
            <person name="Marshall C.W."/>
            <person name="Gulliver D."/>
            <person name="May H.D."/>
            <person name="Norman R.S."/>
        </authorList>
    </citation>
    <scope>NUCLEOTIDE SEQUENCE [LARGE SCALE GENOMIC DNA]</scope>
    <source>
        <strain evidence="5 6">DSM 8238</strain>
    </source>
</reference>
<dbReference type="InterPro" id="IPR003439">
    <property type="entry name" value="ABC_transporter-like_ATP-bd"/>
</dbReference>
<gene>
    <name evidence="5" type="ORF">GH808_13005</name>
</gene>
<accession>A0ABR6WXQ6</accession>
<dbReference type="SMART" id="SM00382">
    <property type="entry name" value="AAA"/>
    <property type="match status" value="1"/>
</dbReference>
<dbReference type="PANTHER" id="PTHR42781:SF8">
    <property type="entry name" value="BICARBONATE TRANSPORT ATP-BINDING PROTEIN CMPC"/>
    <property type="match status" value="1"/>
</dbReference>
<dbReference type="Proteomes" id="UP000603234">
    <property type="component" value="Unassembled WGS sequence"/>
</dbReference>
<keyword evidence="1" id="KW-0813">Transport</keyword>
<dbReference type="PROSITE" id="PS50893">
    <property type="entry name" value="ABC_TRANSPORTER_2"/>
    <property type="match status" value="1"/>
</dbReference>
<dbReference type="InterPro" id="IPR017871">
    <property type="entry name" value="ABC_transporter-like_CS"/>
</dbReference>
<keyword evidence="6" id="KW-1185">Reference proteome</keyword>
<evidence type="ECO:0000313" key="6">
    <source>
        <dbReference type="Proteomes" id="UP000603234"/>
    </source>
</evidence>
<dbReference type="RefSeq" id="WP_186843224.1">
    <property type="nucleotide sequence ID" value="NZ_WJBC01000025.1"/>
</dbReference>
<comment type="caution">
    <text evidence="5">The sequence shown here is derived from an EMBL/GenBank/DDBJ whole genome shotgun (WGS) entry which is preliminary data.</text>
</comment>
<keyword evidence="2" id="KW-0547">Nucleotide-binding</keyword>
<evidence type="ECO:0000313" key="5">
    <source>
        <dbReference type="EMBL" id="MBC3805335.1"/>
    </source>
</evidence>
<dbReference type="InterPro" id="IPR027417">
    <property type="entry name" value="P-loop_NTPase"/>
</dbReference>
<proteinExistence type="predicted"/>
<dbReference type="InterPro" id="IPR050093">
    <property type="entry name" value="ABC_SmlMolc_Importer"/>
</dbReference>
<dbReference type="EMBL" id="WJBC01000025">
    <property type="protein sequence ID" value="MBC3805335.1"/>
    <property type="molecule type" value="Genomic_DNA"/>
</dbReference>
<protein>
    <submittedName>
        <fullName evidence="5">ATP-binding cassette domain-containing protein</fullName>
    </submittedName>
</protein>
<dbReference type="GO" id="GO:0005524">
    <property type="term" value="F:ATP binding"/>
    <property type="evidence" value="ECO:0007669"/>
    <property type="project" value="UniProtKB-KW"/>
</dbReference>
<dbReference type="PROSITE" id="PS00211">
    <property type="entry name" value="ABC_TRANSPORTER_1"/>
    <property type="match status" value="1"/>
</dbReference>
<evidence type="ECO:0000259" key="4">
    <source>
        <dbReference type="PROSITE" id="PS50893"/>
    </source>
</evidence>
<feature type="domain" description="ABC transporter" evidence="4">
    <location>
        <begin position="3"/>
        <end position="211"/>
    </location>
</feature>
<dbReference type="PANTHER" id="PTHR42781">
    <property type="entry name" value="SPERMIDINE/PUTRESCINE IMPORT ATP-BINDING PROTEIN POTA"/>
    <property type="match status" value="1"/>
</dbReference>
<organism evidence="5 6">
    <name type="scientific">Acetobacterium fimetarium</name>
    <dbReference type="NCBI Taxonomy" id="52691"/>
    <lineage>
        <taxon>Bacteria</taxon>
        <taxon>Bacillati</taxon>
        <taxon>Bacillota</taxon>
        <taxon>Clostridia</taxon>
        <taxon>Eubacteriales</taxon>
        <taxon>Eubacteriaceae</taxon>
        <taxon>Acetobacterium</taxon>
    </lineage>
</organism>
<dbReference type="Pfam" id="PF00005">
    <property type="entry name" value="ABC_tran"/>
    <property type="match status" value="1"/>
</dbReference>
<dbReference type="Gene3D" id="3.40.50.300">
    <property type="entry name" value="P-loop containing nucleotide triphosphate hydrolases"/>
    <property type="match status" value="1"/>
</dbReference>
<evidence type="ECO:0000256" key="3">
    <source>
        <dbReference type="ARBA" id="ARBA00022840"/>
    </source>
</evidence>